<gene>
    <name evidence="1" type="ORF">FW778_14210</name>
</gene>
<reference evidence="1 2" key="1">
    <citation type="submission" date="2019-09" db="EMBL/GenBank/DDBJ databases">
        <title>Draft genome sequence of Ginsengibacter sp. BR5-29.</title>
        <authorList>
            <person name="Im W.-T."/>
        </authorList>
    </citation>
    <scope>NUCLEOTIDE SEQUENCE [LARGE SCALE GENOMIC DNA]</scope>
    <source>
        <strain evidence="1 2">BR5-29</strain>
    </source>
</reference>
<dbReference type="Proteomes" id="UP000326903">
    <property type="component" value="Unassembled WGS sequence"/>
</dbReference>
<keyword evidence="2" id="KW-1185">Reference proteome</keyword>
<organism evidence="1 2">
    <name type="scientific">Ginsengibacter hankyongi</name>
    <dbReference type="NCBI Taxonomy" id="2607284"/>
    <lineage>
        <taxon>Bacteria</taxon>
        <taxon>Pseudomonadati</taxon>
        <taxon>Bacteroidota</taxon>
        <taxon>Chitinophagia</taxon>
        <taxon>Chitinophagales</taxon>
        <taxon>Chitinophagaceae</taxon>
        <taxon>Ginsengibacter</taxon>
    </lineage>
</organism>
<dbReference type="EMBL" id="VYQF01000003">
    <property type="protein sequence ID" value="KAA9038697.1"/>
    <property type="molecule type" value="Genomic_DNA"/>
</dbReference>
<dbReference type="RefSeq" id="WP_150415418.1">
    <property type="nucleotide sequence ID" value="NZ_VYQF01000003.1"/>
</dbReference>
<sequence>MRLLFIVMLAVQITAAQTYDEWFRQKKTQLKYLTEQIAALQVYAGYVEKGYKIAKNGLDAIHAIKQGDFSLHDNYFSSLKKVNPAVKAYSKIAAIVAMQINIIKTCHQQKLNMSSSKQFNGNEISYAGTVFENVLNSCTDITDQLIVITTDGLLQMKDDERIERIDHLYNNMQDRLSFVQHFANENNMLAIQRMKDQNDVEVGKELYGVK</sequence>
<name>A0A5J5IIX2_9BACT</name>
<dbReference type="AlphaFoldDB" id="A0A5J5IIX2"/>
<evidence type="ECO:0000313" key="1">
    <source>
        <dbReference type="EMBL" id="KAA9038697.1"/>
    </source>
</evidence>
<accession>A0A5J5IIX2</accession>
<proteinExistence type="predicted"/>
<protein>
    <recommendedName>
        <fullName evidence="3">TerB family tellurite resistance protein</fullName>
    </recommendedName>
</protein>
<evidence type="ECO:0008006" key="3">
    <source>
        <dbReference type="Google" id="ProtNLM"/>
    </source>
</evidence>
<comment type="caution">
    <text evidence="1">The sequence shown here is derived from an EMBL/GenBank/DDBJ whole genome shotgun (WGS) entry which is preliminary data.</text>
</comment>
<evidence type="ECO:0000313" key="2">
    <source>
        <dbReference type="Proteomes" id="UP000326903"/>
    </source>
</evidence>